<dbReference type="AlphaFoldDB" id="A0AAV2PMU9"/>
<feature type="compositionally biased region" description="Acidic residues" evidence="8">
    <location>
        <begin position="21"/>
        <end position="42"/>
    </location>
</feature>
<dbReference type="PANTHER" id="PTHR24394">
    <property type="entry name" value="ZINC FINGER PROTEIN"/>
    <property type="match status" value="1"/>
</dbReference>
<keyword evidence="5" id="KW-0862">Zinc</keyword>
<accession>A0AAV2PMU9</accession>
<dbReference type="SUPFAM" id="SSF57667">
    <property type="entry name" value="beta-beta-alpha zinc fingers"/>
    <property type="match status" value="2"/>
</dbReference>
<feature type="domain" description="C2H2-type" evidence="9">
    <location>
        <begin position="147"/>
        <end position="174"/>
    </location>
</feature>
<proteinExistence type="predicted"/>
<feature type="non-terminal residue" evidence="10">
    <location>
        <position position="1"/>
    </location>
</feature>
<dbReference type="PROSITE" id="PS00028">
    <property type="entry name" value="ZINC_FINGER_C2H2_1"/>
    <property type="match status" value="3"/>
</dbReference>
<dbReference type="EMBL" id="CAXKWB010000496">
    <property type="protein sequence ID" value="CAL4061021.1"/>
    <property type="molecule type" value="Genomic_DNA"/>
</dbReference>
<dbReference type="Pfam" id="PF00096">
    <property type="entry name" value="zf-C2H2"/>
    <property type="match status" value="1"/>
</dbReference>
<comment type="subcellular location">
    <subcellularLocation>
        <location evidence="1">Nucleus</location>
    </subcellularLocation>
</comment>
<dbReference type="GO" id="GO:0008270">
    <property type="term" value="F:zinc ion binding"/>
    <property type="evidence" value="ECO:0007669"/>
    <property type="project" value="UniProtKB-KW"/>
</dbReference>
<keyword evidence="3" id="KW-0677">Repeat</keyword>
<dbReference type="Proteomes" id="UP001497623">
    <property type="component" value="Unassembled WGS sequence"/>
</dbReference>
<comment type="caution">
    <text evidence="10">The sequence shown here is derived from an EMBL/GenBank/DDBJ whole genome shotgun (WGS) entry which is preliminary data.</text>
</comment>
<sequence length="229" mass="26743">DEEVYEEDNEDCSHSQSEINIETDNENDVNEDLDIDYSDEWVPDPKEEKEEVIKMNPKKKQNNKQSENKVDENIMTLSETIVAENISNILDISPESLSNITDRICSVKIHKSKNTRTKCKVCSKAFLHLEEAIAHILRDHEGIQKPFKCSVCNQTFDTRRHRNRHMVCHSSERNFTCDICAKKLKTSEALRHHQKMYHSESDAELHSCMECDYKTKWKGVLKQHLVSKH</sequence>
<keyword evidence="4 7" id="KW-0863">Zinc-finger</keyword>
<feature type="region of interest" description="Disordered" evidence="8">
    <location>
        <begin position="1"/>
        <end position="67"/>
    </location>
</feature>
<evidence type="ECO:0000313" key="11">
    <source>
        <dbReference type="Proteomes" id="UP001497623"/>
    </source>
</evidence>
<feature type="compositionally biased region" description="Basic and acidic residues" evidence="8">
    <location>
        <begin position="43"/>
        <end position="53"/>
    </location>
</feature>
<evidence type="ECO:0000259" key="9">
    <source>
        <dbReference type="PROSITE" id="PS50157"/>
    </source>
</evidence>
<keyword evidence="11" id="KW-1185">Reference proteome</keyword>
<evidence type="ECO:0000313" key="10">
    <source>
        <dbReference type="EMBL" id="CAL4061021.1"/>
    </source>
</evidence>
<feature type="non-terminal residue" evidence="10">
    <location>
        <position position="229"/>
    </location>
</feature>
<organism evidence="10 11">
    <name type="scientific">Meganyctiphanes norvegica</name>
    <name type="common">Northern krill</name>
    <name type="synonym">Thysanopoda norvegica</name>
    <dbReference type="NCBI Taxonomy" id="48144"/>
    <lineage>
        <taxon>Eukaryota</taxon>
        <taxon>Metazoa</taxon>
        <taxon>Ecdysozoa</taxon>
        <taxon>Arthropoda</taxon>
        <taxon>Crustacea</taxon>
        <taxon>Multicrustacea</taxon>
        <taxon>Malacostraca</taxon>
        <taxon>Eumalacostraca</taxon>
        <taxon>Eucarida</taxon>
        <taxon>Euphausiacea</taxon>
        <taxon>Euphausiidae</taxon>
        <taxon>Meganyctiphanes</taxon>
    </lineage>
</organism>
<dbReference type="GO" id="GO:0005634">
    <property type="term" value="C:nucleus"/>
    <property type="evidence" value="ECO:0007669"/>
    <property type="project" value="UniProtKB-SubCell"/>
</dbReference>
<dbReference type="SMART" id="SM00355">
    <property type="entry name" value="ZnF_C2H2"/>
    <property type="match status" value="4"/>
</dbReference>
<keyword evidence="6" id="KW-0539">Nucleus</keyword>
<evidence type="ECO:0000256" key="7">
    <source>
        <dbReference type="PROSITE-ProRule" id="PRU00042"/>
    </source>
</evidence>
<evidence type="ECO:0000256" key="5">
    <source>
        <dbReference type="ARBA" id="ARBA00022833"/>
    </source>
</evidence>
<evidence type="ECO:0000256" key="8">
    <source>
        <dbReference type="SAM" id="MobiDB-lite"/>
    </source>
</evidence>
<keyword evidence="2" id="KW-0479">Metal-binding</keyword>
<evidence type="ECO:0000256" key="6">
    <source>
        <dbReference type="ARBA" id="ARBA00023242"/>
    </source>
</evidence>
<evidence type="ECO:0000256" key="2">
    <source>
        <dbReference type="ARBA" id="ARBA00022723"/>
    </source>
</evidence>
<feature type="compositionally biased region" description="Acidic residues" evidence="8">
    <location>
        <begin position="1"/>
        <end position="10"/>
    </location>
</feature>
<dbReference type="GO" id="GO:0000981">
    <property type="term" value="F:DNA-binding transcription factor activity, RNA polymerase II-specific"/>
    <property type="evidence" value="ECO:0007669"/>
    <property type="project" value="TreeGrafter"/>
</dbReference>
<dbReference type="PROSITE" id="PS50157">
    <property type="entry name" value="ZINC_FINGER_C2H2_2"/>
    <property type="match status" value="2"/>
</dbReference>
<dbReference type="PANTHER" id="PTHR24394:SF29">
    <property type="entry name" value="MYONEURIN"/>
    <property type="match status" value="1"/>
</dbReference>
<evidence type="ECO:0000256" key="1">
    <source>
        <dbReference type="ARBA" id="ARBA00004123"/>
    </source>
</evidence>
<protein>
    <recommendedName>
        <fullName evidence="9">C2H2-type domain-containing protein</fullName>
    </recommendedName>
</protein>
<dbReference type="InterPro" id="IPR013087">
    <property type="entry name" value="Znf_C2H2_type"/>
</dbReference>
<feature type="domain" description="C2H2-type" evidence="9">
    <location>
        <begin position="175"/>
        <end position="203"/>
    </location>
</feature>
<gene>
    <name evidence="10" type="ORF">MNOR_LOCUS1771</name>
</gene>
<dbReference type="Gene3D" id="3.30.160.60">
    <property type="entry name" value="Classic Zinc Finger"/>
    <property type="match status" value="2"/>
</dbReference>
<evidence type="ECO:0000256" key="4">
    <source>
        <dbReference type="ARBA" id="ARBA00022771"/>
    </source>
</evidence>
<evidence type="ECO:0000256" key="3">
    <source>
        <dbReference type="ARBA" id="ARBA00022737"/>
    </source>
</evidence>
<name>A0AAV2PMU9_MEGNR</name>
<reference evidence="10 11" key="1">
    <citation type="submission" date="2024-05" db="EMBL/GenBank/DDBJ databases">
        <authorList>
            <person name="Wallberg A."/>
        </authorList>
    </citation>
    <scope>NUCLEOTIDE SEQUENCE [LARGE SCALE GENOMIC DNA]</scope>
</reference>
<dbReference type="InterPro" id="IPR036236">
    <property type="entry name" value="Znf_C2H2_sf"/>
</dbReference>